<evidence type="ECO:0000313" key="2">
    <source>
        <dbReference type="EMBL" id="CAG8368303.1"/>
    </source>
</evidence>
<feature type="domain" description="AB hydrolase-1" evidence="1">
    <location>
        <begin position="145"/>
        <end position="264"/>
    </location>
</feature>
<dbReference type="EMBL" id="CAJVPD010000221">
    <property type="protein sequence ID" value="CAG8368303.1"/>
    <property type="molecule type" value="Genomic_DNA"/>
</dbReference>
<dbReference type="Gene3D" id="3.40.50.1820">
    <property type="entry name" value="alpha/beta hydrolase"/>
    <property type="match status" value="1"/>
</dbReference>
<dbReference type="Proteomes" id="UP001152592">
    <property type="component" value="Unassembled WGS sequence"/>
</dbReference>
<dbReference type="AlphaFoldDB" id="A0A9W4J1N3"/>
<dbReference type="InterPro" id="IPR029058">
    <property type="entry name" value="AB_hydrolase_fold"/>
</dbReference>
<dbReference type="SUPFAM" id="SSF53474">
    <property type="entry name" value="alpha/beta-Hydrolases"/>
    <property type="match status" value="1"/>
</dbReference>
<comment type="caution">
    <text evidence="2">The sequence shown here is derived from an EMBL/GenBank/DDBJ whole genome shotgun (WGS) entry which is preliminary data.</text>
</comment>
<dbReference type="PANTHER" id="PTHR43194:SF2">
    <property type="entry name" value="PEROXISOMAL MEMBRANE PROTEIN LPX1"/>
    <property type="match status" value="1"/>
</dbReference>
<organism evidence="2 3">
    <name type="scientific">Penicillium salamii</name>
    <dbReference type="NCBI Taxonomy" id="1612424"/>
    <lineage>
        <taxon>Eukaryota</taxon>
        <taxon>Fungi</taxon>
        <taxon>Dikarya</taxon>
        <taxon>Ascomycota</taxon>
        <taxon>Pezizomycotina</taxon>
        <taxon>Eurotiomycetes</taxon>
        <taxon>Eurotiomycetidae</taxon>
        <taxon>Eurotiales</taxon>
        <taxon>Aspergillaceae</taxon>
        <taxon>Penicillium</taxon>
    </lineage>
</organism>
<proteinExistence type="predicted"/>
<dbReference type="InterPro" id="IPR050228">
    <property type="entry name" value="Carboxylesterase_BioH"/>
</dbReference>
<name>A0A9W4J1N3_9EURO</name>
<dbReference type="OrthoDB" id="6428749at2759"/>
<evidence type="ECO:0000259" key="1">
    <source>
        <dbReference type="Pfam" id="PF00561"/>
    </source>
</evidence>
<dbReference type="GO" id="GO:0017000">
    <property type="term" value="P:antibiotic biosynthetic process"/>
    <property type="evidence" value="ECO:0007669"/>
    <property type="project" value="UniProtKB-ARBA"/>
</dbReference>
<sequence>MSNCPYWHLSREALASRLGMWTQYIKDVIPLAGISRRQGSDGVIFNPAFTVLNPIPTHNMSNTLAVLPRPGAASSEAAPHSIQAPSEETFVSTFGQLLPKASYLQTPQGKAAYYELHPSNSDDKAPISRVLFIHGVQTPAIGLQPLASALSSRFPCAHCVLVDLWGHGLTETPVAAHEPALFHGLLEALMNQLQWEKAHLVGYSFGGSTTATFAAAYPERVESMVLVAPAGLLRSEKFTELERSYLRGGEGLEEQARAWVLEFLEGGKLVVPADWEERVGRGEVVAEAVRDWQMKEHAGHPASVVGIFRDGGVLDKHAGFAEAAQKGIASLCVLGELDDLCTVQDLQDIGMHNVAVVPQVGHGIVRQKVLEVSLLIEEFWNTLS</sequence>
<dbReference type="Pfam" id="PF00561">
    <property type="entry name" value="Abhydrolase_1"/>
    <property type="match status" value="1"/>
</dbReference>
<dbReference type="PANTHER" id="PTHR43194">
    <property type="entry name" value="HYDROLASE ALPHA/BETA FOLD FAMILY"/>
    <property type="match status" value="1"/>
</dbReference>
<protein>
    <recommendedName>
        <fullName evidence="1">AB hydrolase-1 domain-containing protein</fullName>
    </recommendedName>
</protein>
<dbReference type="PRINTS" id="PR00111">
    <property type="entry name" value="ABHYDROLASE"/>
</dbReference>
<reference evidence="2" key="1">
    <citation type="submission" date="2021-07" db="EMBL/GenBank/DDBJ databases">
        <authorList>
            <person name="Branca A.L. A."/>
        </authorList>
    </citation>
    <scope>NUCLEOTIDE SEQUENCE</scope>
</reference>
<gene>
    <name evidence="2" type="ORF">PSALAMII_LOCUS4359</name>
</gene>
<accession>A0A9W4J1N3</accession>
<evidence type="ECO:0000313" key="3">
    <source>
        <dbReference type="Proteomes" id="UP001152592"/>
    </source>
</evidence>
<dbReference type="GO" id="GO:0072330">
    <property type="term" value="P:monocarboxylic acid biosynthetic process"/>
    <property type="evidence" value="ECO:0007669"/>
    <property type="project" value="UniProtKB-ARBA"/>
</dbReference>
<dbReference type="InterPro" id="IPR000073">
    <property type="entry name" value="AB_hydrolase_1"/>
</dbReference>